<organism evidence="3 4">
    <name type="scientific">Alistipes communis</name>
    <dbReference type="NCBI Taxonomy" id="2585118"/>
    <lineage>
        <taxon>Bacteria</taxon>
        <taxon>Pseudomonadati</taxon>
        <taxon>Bacteroidota</taxon>
        <taxon>Bacteroidia</taxon>
        <taxon>Bacteroidales</taxon>
        <taxon>Rikenellaceae</taxon>
        <taxon>Alistipes</taxon>
    </lineage>
</organism>
<evidence type="ECO:0000313" key="4">
    <source>
        <dbReference type="Proteomes" id="UP000318946"/>
    </source>
</evidence>
<dbReference type="GeneID" id="78340791"/>
<keyword evidence="4" id="KW-1185">Reference proteome</keyword>
<dbReference type="PROSITE" id="PS51257">
    <property type="entry name" value="PROKAR_LIPOPROTEIN"/>
    <property type="match status" value="1"/>
</dbReference>
<dbReference type="EMBL" id="AP019735">
    <property type="protein sequence ID" value="BBL02756.1"/>
    <property type="molecule type" value="Genomic_DNA"/>
</dbReference>
<feature type="chain" id="PRO_5021307563" description="Lipoprotein" evidence="2">
    <location>
        <begin position="23"/>
        <end position="60"/>
    </location>
</feature>
<accession>A0A4Y1WRI4</accession>
<feature type="compositionally biased region" description="Acidic residues" evidence="1">
    <location>
        <begin position="41"/>
        <end position="52"/>
    </location>
</feature>
<evidence type="ECO:0000256" key="1">
    <source>
        <dbReference type="SAM" id="MobiDB-lite"/>
    </source>
</evidence>
<feature type="signal peptide" evidence="2">
    <location>
        <begin position="1"/>
        <end position="22"/>
    </location>
</feature>
<feature type="region of interest" description="Disordered" evidence="1">
    <location>
        <begin position="28"/>
        <end position="60"/>
    </location>
</feature>
<dbReference type="KEGG" id="acou:A5CBH24_00690"/>
<reference evidence="4" key="1">
    <citation type="submission" date="2019-06" db="EMBL/GenBank/DDBJ databases">
        <title>Alistipes onderdonkii subsp. vulgaris subsp. nov., Alistipes dispar sp. nov. and Alistipes communis sp. nov., isolated from human faeces, and creation of Alistipes onderdonkii subsp. onderdonkii subsp. nov.</title>
        <authorList>
            <person name="Sakamoto M."/>
            <person name="Ikeyama N."/>
            <person name="Ogata Y."/>
            <person name="Suda W."/>
            <person name="Iino T."/>
            <person name="Hattori M."/>
            <person name="Ohkuma M."/>
        </authorList>
    </citation>
    <scope>NUCLEOTIDE SEQUENCE [LARGE SCALE GENOMIC DNA]</scope>
    <source>
        <strain evidence="4">5CBH24</strain>
    </source>
</reference>
<proteinExistence type="predicted"/>
<name>A0A4Y1WRI4_9BACT</name>
<dbReference type="Proteomes" id="UP000318946">
    <property type="component" value="Chromosome"/>
</dbReference>
<sequence>MRKRAIAATMLLTAAMAFTSCAKLYEEETTETLKRPQTDIEIPEDNPWDEVPDSNTGTGH</sequence>
<evidence type="ECO:0000313" key="3">
    <source>
        <dbReference type="EMBL" id="BBL02756.1"/>
    </source>
</evidence>
<dbReference type="AlphaFoldDB" id="A0A4Y1WRI4"/>
<dbReference type="RefSeq" id="WP_091535683.1">
    <property type="nucleotide sequence ID" value="NZ_AP019735.1"/>
</dbReference>
<gene>
    <name evidence="3" type="ORF">A5CBH24_00690</name>
</gene>
<evidence type="ECO:0000256" key="2">
    <source>
        <dbReference type="SAM" id="SignalP"/>
    </source>
</evidence>
<keyword evidence="2" id="KW-0732">Signal</keyword>
<evidence type="ECO:0008006" key="5">
    <source>
        <dbReference type="Google" id="ProtNLM"/>
    </source>
</evidence>
<protein>
    <recommendedName>
        <fullName evidence="5">Lipoprotein</fullName>
    </recommendedName>
</protein>